<dbReference type="GO" id="GO:0005840">
    <property type="term" value="C:ribosome"/>
    <property type="evidence" value="ECO:0007669"/>
    <property type="project" value="UniProtKB-KW"/>
</dbReference>
<dbReference type="GO" id="GO:0006412">
    <property type="term" value="P:translation"/>
    <property type="evidence" value="ECO:0007669"/>
    <property type="project" value="InterPro"/>
</dbReference>
<dbReference type="GO" id="GO:0003735">
    <property type="term" value="F:structural constituent of ribosome"/>
    <property type="evidence" value="ECO:0007669"/>
    <property type="project" value="InterPro"/>
</dbReference>
<evidence type="ECO:0000313" key="6">
    <source>
        <dbReference type="Proteomes" id="UP000177122"/>
    </source>
</evidence>
<sequence>MILVRPHITEKATDLSEHNVYAFEIARMANKAQVRQAIEKFYKVKPVKIAIIMGIAKYMKNPRTGRMQTKKIAIKKALVYLKKGDKIEFV</sequence>
<gene>
    <name evidence="5" type="ORF">A2845_00650</name>
</gene>
<keyword evidence="3" id="KW-0687">Ribonucleoprotein</keyword>
<evidence type="ECO:0000313" key="5">
    <source>
        <dbReference type="EMBL" id="OGZ06373.1"/>
    </source>
</evidence>
<dbReference type="InterPro" id="IPR012678">
    <property type="entry name" value="Ribosomal_uL23/eL15/eS24_sf"/>
</dbReference>
<dbReference type="GO" id="GO:1990904">
    <property type="term" value="C:ribonucleoprotein complex"/>
    <property type="evidence" value="ECO:0007669"/>
    <property type="project" value="UniProtKB-KW"/>
</dbReference>
<name>A0A1G2CYB1_9BACT</name>
<dbReference type="Proteomes" id="UP000177122">
    <property type="component" value="Unassembled WGS sequence"/>
</dbReference>
<evidence type="ECO:0000256" key="4">
    <source>
        <dbReference type="ARBA" id="ARBA00035481"/>
    </source>
</evidence>
<comment type="caution">
    <text evidence="5">The sequence shown here is derived from an EMBL/GenBank/DDBJ whole genome shotgun (WGS) entry which is preliminary data.</text>
</comment>
<dbReference type="InterPro" id="IPR012677">
    <property type="entry name" value="Nucleotide-bd_a/b_plait_sf"/>
</dbReference>
<reference evidence="5 6" key="1">
    <citation type="journal article" date="2016" name="Nat. Commun.">
        <title>Thousands of microbial genomes shed light on interconnected biogeochemical processes in an aquifer system.</title>
        <authorList>
            <person name="Anantharaman K."/>
            <person name="Brown C.T."/>
            <person name="Hug L.A."/>
            <person name="Sharon I."/>
            <person name="Castelle C.J."/>
            <person name="Probst A.J."/>
            <person name="Thomas B.C."/>
            <person name="Singh A."/>
            <person name="Wilkins M.J."/>
            <person name="Karaoz U."/>
            <person name="Brodie E.L."/>
            <person name="Williams K.H."/>
            <person name="Hubbard S.S."/>
            <person name="Banfield J.F."/>
        </authorList>
    </citation>
    <scope>NUCLEOTIDE SEQUENCE [LARGE SCALE GENOMIC DNA]</scope>
</reference>
<dbReference type="AlphaFoldDB" id="A0A1G2CYB1"/>
<dbReference type="InterPro" id="IPR013025">
    <property type="entry name" value="Ribosomal_uL23-like"/>
</dbReference>
<evidence type="ECO:0000256" key="1">
    <source>
        <dbReference type="ARBA" id="ARBA00006700"/>
    </source>
</evidence>
<keyword evidence="2 5" id="KW-0689">Ribosomal protein</keyword>
<dbReference type="EMBL" id="MHLI01000004">
    <property type="protein sequence ID" value="OGZ06373.1"/>
    <property type="molecule type" value="Genomic_DNA"/>
</dbReference>
<protein>
    <recommendedName>
        <fullName evidence="4">50S ribosomal protein L23</fullName>
    </recommendedName>
</protein>
<dbReference type="SUPFAM" id="SSF54189">
    <property type="entry name" value="Ribosomal proteins S24e, L23 and L15e"/>
    <property type="match status" value="1"/>
</dbReference>
<evidence type="ECO:0000256" key="3">
    <source>
        <dbReference type="ARBA" id="ARBA00023274"/>
    </source>
</evidence>
<organism evidence="5 6">
    <name type="scientific">Candidatus Lloydbacteria bacterium RIFCSPHIGHO2_01_FULL_49_22</name>
    <dbReference type="NCBI Taxonomy" id="1798658"/>
    <lineage>
        <taxon>Bacteria</taxon>
        <taxon>Candidatus Lloydiibacteriota</taxon>
    </lineage>
</organism>
<evidence type="ECO:0000256" key="2">
    <source>
        <dbReference type="ARBA" id="ARBA00022980"/>
    </source>
</evidence>
<proteinExistence type="inferred from homology"/>
<comment type="similarity">
    <text evidence="1">Belongs to the universal ribosomal protein uL23 family.</text>
</comment>
<dbReference type="Gene3D" id="3.30.70.330">
    <property type="match status" value="1"/>
</dbReference>
<dbReference type="Pfam" id="PF00276">
    <property type="entry name" value="Ribosomal_L23"/>
    <property type="match status" value="1"/>
</dbReference>
<accession>A0A1G2CYB1</accession>